<gene>
    <name evidence="8" type="ORF">J2Z65_004847</name>
</gene>
<evidence type="ECO:0000256" key="2">
    <source>
        <dbReference type="ARBA" id="ARBA00022729"/>
    </source>
</evidence>
<reference evidence="8 9" key="1">
    <citation type="submission" date="2021-03" db="EMBL/GenBank/DDBJ databases">
        <title>Genomic Encyclopedia of Type Strains, Phase IV (KMG-IV): sequencing the most valuable type-strain genomes for metagenomic binning, comparative biology and taxonomic classification.</title>
        <authorList>
            <person name="Goeker M."/>
        </authorList>
    </citation>
    <scope>NUCLEOTIDE SEQUENCE [LARGE SCALE GENOMIC DNA]</scope>
    <source>
        <strain evidence="8 9">DSM 24950</strain>
    </source>
</reference>
<evidence type="ECO:0000259" key="7">
    <source>
        <dbReference type="Pfam" id="PF01593"/>
    </source>
</evidence>
<dbReference type="Proteomes" id="UP001519344">
    <property type="component" value="Unassembled WGS sequence"/>
</dbReference>
<dbReference type="InterPro" id="IPR002937">
    <property type="entry name" value="Amino_oxidase"/>
</dbReference>
<sequence length="512" mass="57113">MARKPKKDKYDVIVIGAGMGGLGAAAYLAQQGYSVLVAERHYFAGGYAHSFGRQKYTFDAAVRIVAGAEKHGLLYDLLSKAGLSNKLPFIQLPEIFTAIYPEHRFTVPRQVEGLIETYSRLFPSQRNGIVNLVNDMQQIYNATIELLHARDPFHVMSNQVIMKYRYMTFHELLFKHLTDEKAAYTFAALWSYYGAPPTRGSALYFAYAIMSYFNEDIYYLKGSFQELANAFVERIEECGGEVCLRNEVKRIVVEDKQAKGIVLQTGEYVEAPIVICNGDLKKMVHGLVGEQYFPARYVKRLAEMTVSMSAFEVFIGTDLPLESYGLAHETFIYNHYDYSKTYDQHLNLKQSGVDGLCGLAISCPTLVDASLAPHGKHTAILTTLVPYDVGADWKTEKPKYQEALIRMAEKAIPNLGSHLDFVESGSPLTMERYTNNSQGATYGWEQNMKQMTSRPQHGTPISGLYLSGHWTDPGGGVVSALLSGYKLYHKIINEASSSPSALKLLVQAGEGL</sequence>
<name>A0ABS4I3U3_9BACL</name>
<keyword evidence="2" id="KW-0732">Signal</keyword>
<keyword evidence="1" id="KW-0285">Flavoprotein</keyword>
<keyword evidence="9" id="KW-1185">Reference proteome</keyword>
<dbReference type="Gene3D" id="3.50.50.60">
    <property type="entry name" value="FAD/NAD(P)-binding domain"/>
    <property type="match status" value="2"/>
</dbReference>
<accession>A0ABS4I3U3</accession>
<evidence type="ECO:0000256" key="1">
    <source>
        <dbReference type="ARBA" id="ARBA00022630"/>
    </source>
</evidence>
<dbReference type="RefSeq" id="WP_209856098.1">
    <property type="nucleotide sequence ID" value="NZ_JAGGKV010000015.1"/>
</dbReference>
<proteinExistence type="predicted"/>
<evidence type="ECO:0000313" key="8">
    <source>
        <dbReference type="EMBL" id="MBP1965602.1"/>
    </source>
</evidence>
<evidence type="ECO:0000313" key="9">
    <source>
        <dbReference type="Proteomes" id="UP001519344"/>
    </source>
</evidence>
<keyword evidence="6" id="KW-0812">Transmembrane</keyword>
<keyword evidence="6" id="KW-1133">Transmembrane helix</keyword>
<dbReference type="EC" id="5.2.1.13" evidence="8"/>
<feature type="transmembrane region" description="Helical" evidence="6">
    <location>
        <begin position="12"/>
        <end position="29"/>
    </location>
</feature>
<dbReference type="InterPro" id="IPR036188">
    <property type="entry name" value="FAD/NAD-bd_sf"/>
</dbReference>
<dbReference type="PANTHER" id="PTHR46091:SF3">
    <property type="entry name" value="AMINE OXIDASE DOMAIN-CONTAINING PROTEIN"/>
    <property type="match status" value="1"/>
</dbReference>
<keyword evidence="6" id="KW-0472">Membrane</keyword>
<keyword evidence="3" id="KW-0274">FAD</keyword>
<feature type="domain" description="Amine oxidase" evidence="7">
    <location>
        <begin position="19"/>
        <end position="485"/>
    </location>
</feature>
<dbReference type="GO" id="GO:0016853">
    <property type="term" value="F:isomerase activity"/>
    <property type="evidence" value="ECO:0007669"/>
    <property type="project" value="UniProtKB-KW"/>
</dbReference>
<evidence type="ECO:0000256" key="3">
    <source>
        <dbReference type="ARBA" id="ARBA00022827"/>
    </source>
</evidence>
<dbReference type="InterPro" id="IPR052206">
    <property type="entry name" value="Retinol_saturase"/>
</dbReference>
<comment type="caution">
    <text evidence="8">The sequence shown here is derived from an EMBL/GenBank/DDBJ whole genome shotgun (WGS) entry which is preliminary data.</text>
</comment>
<evidence type="ECO:0000256" key="4">
    <source>
        <dbReference type="ARBA" id="ARBA00022857"/>
    </source>
</evidence>
<dbReference type="SUPFAM" id="SSF51905">
    <property type="entry name" value="FAD/NAD(P)-binding domain"/>
    <property type="match status" value="1"/>
</dbReference>
<keyword evidence="5" id="KW-0520">NAD</keyword>
<keyword evidence="4" id="KW-0521">NADP</keyword>
<evidence type="ECO:0000256" key="6">
    <source>
        <dbReference type="SAM" id="Phobius"/>
    </source>
</evidence>
<organism evidence="8 9">
    <name type="scientific">Paenibacillus aceris</name>
    <dbReference type="NCBI Taxonomy" id="869555"/>
    <lineage>
        <taxon>Bacteria</taxon>
        <taxon>Bacillati</taxon>
        <taxon>Bacillota</taxon>
        <taxon>Bacilli</taxon>
        <taxon>Bacillales</taxon>
        <taxon>Paenibacillaceae</taxon>
        <taxon>Paenibacillus</taxon>
    </lineage>
</organism>
<evidence type="ECO:0000256" key="5">
    <source>
        <dbReference type="ARBA" id="ARBA00023027"/>
    </source>
</evidence>
<protein>
    <submittedName>
        <fullName evidence="8">Prolycopene isomerase</fullName>
        <ecNumber evidence="8">5.2.1.13</ecNumber>
    </submittedName>
</protein>
<dbReference type="EMBL" id="JAGGKV010000015">
    <property type="protein sequence ID" value="MBP1965602.1"/>
    <property type="molecule type" value="Genomic_DNA"/>
</dbReference>
<dbReference type="PANTHER" id="PTHR46091">
    <property type="entry name" value="BLR7054 PROTEIN"/>
    <property type="match status" value="1"/>
</dbReference>
<keyword evidence="8" id="KW-0413">Isomerase</keyword>
<dbReference type="Pfam" id="PF01593">
    <property type="entry name" value="Amino_oxidase"/>
    <property type="match status" value="1"/>
</dbReference>